<feature type="region of interest" description="Disordered" evidence="4">
    <location>
        <begin position="91"/>
        <end position="124"/>
    </location>
</feature>
<dbReference type="PROSITE" id="PS50102">
    <property type="entry name" value="RRM"/>
    <property type="match status" value="2"/>
</dbReference>
<dbReference type="PANTHER" id="PTHR24012">
    <property type="entry name" value="RNA BINDING PROTEIN"/>
    <property type="match status" value="1"/>
</dbReference>
<evidence type="ECO:0000256" key="4">
    <source>
        <dbReference type="SAM" id="MobiDB-lite"/>
    </source>
</evidence>
<feature type="domain" description="RRM" evidence="5">
    <location>
        <begin position="205"/>
        <end position="291"/>
    </location>
</feature>
<accession>A0A0F4ZKK6</accession>
<evidence type="ECO:0000313" key="7">
    <source>
        <dbReference type="Proteomes" id="UP000033483"/>
    </source>
</evidence>
<dbReference type="Proteomes" id="UP000033483">
    <property type="component" value="Unassembled WGS sequence"/>
</dbReference>
<dbReference type="FunFam" id="3.30.70.330:FF:000468">
    <property type="entry name" value="Related to single-stranded DNA-binding protein MSSP-1"/>
    <property type="match status" value="1"/>
</dbReference>
<dbReference type="InterPro" id="IPR035979">
    <property type="entry name" value="RBD_domain_sf"/>
</dbReference>
<feature type="compositionally biased region" description="Low complexity" evidence="4">
    <location>
        <begin position="494"/>
        <end position="503"/>
    </location>
</feature>
<evidence type="ECO:0000313" key="6">
    <source>
        <dbReference type="EMBL" id="KKA31129.1"/>
    </source>
</evidence>
<feature type="domain" description="RRM" evidence="5">
    <location>
        <begin position="293"/>
        <end position="373"/>
    </location>
</feature>
<feature type="compositionally biased region" description="Polar residues" evidence="4">
    <location>
        <begin position="1"/>
        <end position="19"/>
    </location>
</feature>
<keyword evidence="1" id="KW-0677">Repeat</keyword>
<dbReference type="FunFam" id="3.30.70.330:FF:000323">
    <property type="entry name" value="RNA binding protein MSSP-2"/>
    <property type="match status" value="1"/>
</dbReference>
<dbReference type="OrthoDB" id="271725at2759"/>
<sequence length="547" mass="59267">MSDNQSSYGHGNPQASAQYSDPVDSVVGSIGAMTVGHGISGQVYASSNTPYVYVQDGQLYSMMEPHYASYPSVSMPHGALTYPMVPYTPARAPGGRADRDIPGLEEGRRSSYSTNESTPATPFFTTGRENVAIMGVDHSTYTTPSPRNAVGLIGKHQGPTISDSAIDALLEREPAVPKAVPALFTPQSHIKSLEQSLENRIPGNRNVYIRGLHPTTDDDLLQKYAERFGDVETSKAIIDSNTGACKGFGFAKFRNVDDSERCIRGFFRLGYEVGFARESFNSRLKAEGDDESTNLYISNLPRTFTETDLTAIFRGYTIMSSKILRDSMGNSRGVGFARFESRDICDEVIRQFNGHPLADNTNTLIMNIRYADTPAQKELKRVTAERRQFRTNEYNLGAYGTPHVGTPGAPGAAFTITPSYRRPNAPPSTGFRNATVADDHARTVRRQTQAVNSPIASEEKKALNPITEVSAEETDSKKQEATNEAAAPTVVSRTTTATIPTMETEVKQETQPAPKTADTNAAAVAAASEAGEDAFIDVATLVAGKDE</sequence>
<protein>
    <recommendedName>
        <fullName evidence="5">RRM domain-containing protein</fullName>
    </recommendedName>
</protein>
<evidence type="ECO:0000259" key="5">
    <source>
        <dbReference type="PROSITE" id="PS50102"/>
    </source>
</evidence>
<feature type="compositionally biased region" description="Low complexity" evidence="4">
    <location>
        <begin position="512"/>
        <end position="521"/>
    </location>
</feature>
<dbReference type="SUPFAM" id="SSF54928">
    <property type="entry name" value="RNA-binding domain, RBD"/>
    <property type="match status" value="2"/>
</dbReference>
<dbReference type="InterPro" id="IPR000504">
    <property type="entry name" value="RRM_dom"/>
</dbReference>
<evidence type="ECO:0000256" key="1">
    <source>
        <dbReference type="ARBA" id="ARBA00022737"/>
    </source>
</evidence>
<dbReference type="SMART" id="SM00360">
    <property type="entry name" value="RRM"/>
    <property type="match status" value="2"/>
</dbReference>
<organism evidence="6 7">
    <name type="scientific">Thielaviopsis punctulata</name>
    <dbReference type="NCBI Taxonomy" id="72032"/>
    <lineage>
        <taxon>Eukaryota</taxon>
        <taxon>Fungi</taxon>
        <taxon>Dikarya</taxon>
        <taxon>Ascomycota</taxon>
        <taxon>Pezizomycotina</taxon>
        <taxon>Sordariomycetes</taxon>
        <taxon>Hypocreomycetidae</taxon>
        <taxon>Microascales</taxon>
        <taxon>Ceratocystidaceae</taxon>
        <taxon>Thielaviopsis</taxon>
    </lineage>
</organism>
<gene>
    <name evidence="6" type="ORF">TD95_000591</name>
</gene>
<comment type="caution">
    <text evidence="6">The sequence shown here is derived from an EMBL/GenBank/DDBJ whole genome shotgun (WGS) entry which is preliminary data.</text>
</comment>
<name>A0A0F4ZKK6_9PEZI</name>
<dbReference type="Pfam" id="PF00076">
    <property type="entry name" value="RRM_1"/>
    <property type="match status" value="2"/>
</dbReference>
<evidence type="ECO:0000256" key="2">
    <source>
        <dbReference type="ARBA" id="ARBA00022884"/>
    </source>
</evidence>
<keyword evidence="2 3" id="KW-0694">RNA-binding</keyword>
<feature type="compositionally biased region" description="Polar residues" evidence="4">
    <location>
        <begin position="110"/>
        <end position="124"/>
    </location>
</feature>
<reference evidence="6 7" key="1">
    <citation type="submission" date="2015-03" db="EMBL/GenBank/DDBJ databases">
        <authorList>
            <person name="Radwan O."/>
            <person name="Al-Naeli F.A."/>
            <person name="Rendon G.A."/>
            <person name="Fields C."/>
        </authorList>
    </citation>
    <scope>NUCLEOTIDE SEQUENCE [LARGE SCALE GENOMIC DNA]</scope>
    <source>
        <strain evidence="6">CR-DP1</strain>
    </source>
</reference>
<dbReference type="EMBL" id="LAEV01000051">
    <property type="protein sequence ID" value="KKA31129.1"/>
    <property type="molecule type" value="Genomic_DNA"/>
</dbReference>
<feature type="region of interest" description="Disordered" evidence="4">
    <location>
        <begin position="444"/>
        <end position="521"/>
    </location>
</feature>
<feature type="compositionally biased region" description="Polar residues" evidence="4">
    <location>
        <begin position="446"/>
        <end position="455"/>
    </location>
</feature>
<dbReference type="Gene3D" id="3.30.70.330">
    <property type="match status" value="2"/>
</dbReference>
<dbReference type="AlphaFoldDB" id="A0A0F4ZKK6"/>
<evidence type="ECO:0000256" key="3">
    <source>
        <dbReference type="PROSITE-ProRule" id="PRU00176"/>
    </source>
</evidence>
<feature type="compositionally biased region" description="Basic and acidic residues" evidence="4">
    <location>
        <begin position="96"/>
        <end position="109"/>
    </location>
</feature>
<keyword evidence="7" id="KW-1185">Reference proteome</keyword>
<proteinExistence type="predicted"/>
<dbReference type="GO" id="GO:0003723">
    <property type="term" value="F:RNA binding"/>
    <property type="evidence" value="ECO:0007669"/>
    <property type="project" value="UniProtKB-UniRule"/>
</dbReference>
<dbReference type="InterPro" id="IPR012677">
    <property type="entry name" value="Nucleotide-bd_a/b_plait_sf"/>
</dbReference>
<feature type="region of interest" description="Disordered" evidence="4">
    <location>
        <begin position="1"/>
        <end position="21"/>
    </location>
</feature>